<accession>A0ABD2N6P8</accession>
<keyword evidence="11 14" id="KW-0503">Monooxygenase</keyword>
<sequence>MLETLILLFVLTILYSIFIHYKYWEKKGVRQGFVIPLIGDTFNTLIRGHPVYITIQMLYNKFSDVRYCGLYENTLPVLLIRDPELIHQIGIKYSDHFVNRRMLQIRDENPLWKKNLNNLKGQEWKDKRAILTPTFTGSKIRKMFVILNLGAKNIVDYLKKNPGELVEVEVKDMFTRYASDMIASVFFGIQSDSLTDPEDEFFMKGRKITQFSGMKYLKYKASLTNALLAKMVNYSIFDEEVSSYFMKIMKDLIEYRDKNNIDRPDMITLLMQSRKRNKTKEFTEMKETQLTESQEKIDFSLEDITSQALMFYLGGIDTTSTALSFMAYELAVNPDIQRRLFEELTENGIQNDNMTYDELSKLSYLDMVTSETLRKWPPAHNTDRICTKPHTIEPKNPNEKPVNLEIGDIVWLPIWSIHRDHKHWENPENFDPERFSLENKKKIIPYSYIPFGVGPRNCIAFRFALMEIKIAFYHIITNFEIVPTNRSSIPFKSKKRIVSLTSHDEFWFGFKKRSGV</sequence>
<evidence type="ECO:0000256" key="2">
    <source>
        <dbReference type="ARBA" id="ARBA00004174"/>
    </source>
</evidence>
<evidence type="ECO:0000256" key="11">
    <source>
        <dbReference type="ARBA" id="ARBA00023033"/>
    </source>
</evidence>
<dbReference type="PANTHER" id="PTHR24292:SF54">
    <property type="entry name" value="CYP9F3-RELATED"/>
    <property type="match status" value="1"/>
</dbReference>
<dbReference type="PANTHER" id="PTHR24292">
    <property type="entry name" value="CYTOCHROME P450"/>
    <property type="match status" value="1"/>
</dbReference>
<dbReference type="GO" id="GO:0004497">
    <property type="term" value="F:monooxygenase activity"/>
    <property type="evidence" value="ECO:0007669"/>
    <property type="project" value="UniProtKB-KW"/>
</dbReference>
<feature type="binding site" description="axial binding residue" evidence="13">
    <location>
        <position position="458"/>
    </location>
    <ligand>
        <name>heme</name>
        <dbReference type="ChEBI" id="CHEBI:30413"/>
    </ligand>
    <ligandPart>
        <name>Fe</name>
        <dbReference type="ChEBI" id="CHEBI:18248"/>
    </ligandPart>
</feature>
<dbReference type="Gene3D" id="1.10.630.10">
    <property type="entry name" value="Cytochrome P450"/>
    <property type="match status" value="1"/>
</dbReference>
<comment type="cofactor">
    <cofactor evidence="1 13">
        <name>heme</name>
        <dbReference type="ChEBI" id="CHEBI:30413"/>
    </cofactor>
</comment>
<keyword evidence="15" id="KW-0812">Transmembrane</keyword>
<keyword evidence="9 14" id="KW-0560">Oxidoreductase</keyword>
<evidence type="ECO:0000313" key="16">
    <source>
        <dbReference type="EMBL" id="KAL3273896.1"/>
    </source>
</evidence>
<dbReference type="FunFam" id="1.10.630.10:FF:000042">
    <property type="entry name" value="Cytochrome P450"/>
    <property type="match status" value="1"/>
</dbReference>
<keyword evidence="12 15" id="KW-0472">Membrane</keyword>
<evidence type="ECO:0000256" key="14">
    <source>
        <dbReference type="RuleBase" id="RU000461"/>
    </source>
</evidence>
<dbReference type="Pfam" id="PF00067">
    <property type="entry name" value="p450"/>
    <property type="match status" value="1"/>
</dbReference>
<dbReference type="InterPro" id="IPR001128">
    <property type="entry name" value="Cyt_P450"/>
</dbReference>
<evidence type="ECO:0000256" key="1">
    <source>
        <dbReference type="ARBA" id="ARBA00001971"/>
    </source>
</evidence>
<evidence type="ECO:0000313" key="17">
    <source>
        <dbReference type="Proteomes" id="UP001516400"/>
    </source>
</evidence>
<keyword evidence="8" id="KW-0492">Microsome</keyword>
<dbReference type="PRINTS" id="PR00463">
    <property type="entry name" value="EP450I"/>
</dbReference>
<dbReference type="PRINTS" id="PR00385">
    <property type="entry name" value="P450"/>
</dbReference>
<comment type="subcellular location">
    <subcellularLocation>
        <location evidence="3">Endoplasmic reticulum membrane</location>
        <topology evidence="3">Peripheral membrane protein</topology>
    </subcellularLocation>
    <subcellularLocation>
        <location evidence="2">Microsome membrane</location>
        <topology evidence="2">Peripheral membrane protein</topology>
    </subcellularLocation>
</comment>
<comment type="similarity">
    <text evidence="4 14">Belongs to the cytochrome P450 family.</text>
</comment>
<dbReference type="CDD" id="cd11056">
    <property type="entry name" value="CYP6-like"/>
    <property type="match status" value="1"/>
</dbReference>
<evidence type="ECO:0000256" key="8">
    <source>
        <dbReference type="ARBA" id="ARBA00022848"/>
    </source>
</evidence>
<dbReference type="SUPFAM" id="SSF48264">
    <property type="entry name" value="Cytochrome P450"/>
    <property type="match status" value="1"/>
</dbReference>
<organism evidence="16 17">
    <name type="scientific">Cryptolaemus montrouzieri</name>
    <dbReference type="NCBI Taxonomy" id="559131"/>
    <lineage>
        <taxon>Eukaryota</taxon>
        <taxon>Metazoa</taxon>
        <taxon>Ecdysozoa</taxon>
        <taxon>Arthropoda</taxon>
        <taxon>Hexapoda</taxon>
        <taxon>Insecta</taxon>
        <taxon>Pterygota</taxon>
        <taxon>Neoptera</taxon>
        <taxon>Endopterygota</taxon>
        <taxon>Coleoptera</taxon>
        <taxon>Polyphaga</taxon>
        <taxon>Cucujiformia</taxon>
        <taxon>Coccinelloidea</taxon>
        <taxon>Coccinellidae</taxon>
        <taxon>Scymninae</taxon>
        <taxon>Scymnini</taxon>
        <taxon>Cryptolaemus</taxon>
    </lineage>
</organism>
<evidence type="ECO:0000256" key="7">
    <source>
        <dbReference type="ARBA" id="ARBA00022824"/>
    </source>
</evidence>
<evidence type="ECO:0000256" key="3">
    <source>
        <dbReference type="ARBA" id="ARBA00004406"/>
    </source>
</evidence>
<evidence type="ECO:0008006" key="18">
    <source>
        <dbReference type="Google" id="ProtNLM"/>
    </source>
</evidence>
<keyword evidence="5 13" id="KW-0349">Heme</keyword>
<keyword evidence="17" id="KW-1185">Reference proteome</keyword>
<dbReference type="Proteomes" id="UP001516400">
    <property type="component" value="Unassembled WGS sequence"/>
</dbReference>
<keyword evidence="10 13" id="KW-0408">Iron</keyword>
<dbReference type="GO" id="GO:0005789">
    <property type="term" value="C:endoplasmic reticulum membrane"/>
    <property type="evidence" value="ECO:0007669"/>
    <property type="project" value="UniProtKB-SubCell"/>
</dbReference>
<evidence type="ECO:0000256" key="12">
    <source>
        <dbReference type="ARBA" id="ARBA00023136"/>
    </source>
</evidence>
<proteinExistence type="inferred from homology"/>
<dbReference type="InterPro" id="IPR002401">
    <property type="entry name" value="Cyt_P450_E_grp-I"/>
</dbReference>
<reference evidence="16 17" key="1">
    <citation type="journal article" date="2021" name="BMC Biol.">
        <title>Horizontally acquired antibacterial genes associated with adaptive radiation of ladybird beetles.</title>
        <authorList>
            <person name="Li H.S."/>
            <person name="Tang X.F."/>
            <person name="Huang Y.H."/>
            <person name="Xu Z.Y."/>
            <person name="Chen M.L."/>
            <person name="Du X.Y."/>
            <person name="Qiu B.Y."/>
            <person name="Chen P.T."/>
            <person name="Zhang W."/>
            <person name="Slipinski A."/>
            <person name="Escalona H.E."/>
            <person name="Waterhouse R.M."/>
            <person name="Zwick A."/>
            <person name="Pang H."/>
        </authorList>
    </citation>
    <scope>NUCLEOTIDE SEQUENCE [LARGE SCALE GENOMIC DNA]</scope>
    <source>
        <strain evidence="16">SYSU2018</strain>
    </source>
</reference>
<evidence type="ECO:0000256" key="15">
    <source>
        <dbReference type="SAM" id="Phobius"/>
    </source>
</evidence>
<dbReference type="InterPro" id="IPR017972">
    <property type="entry name" value="Cyt_P450_CS"/>
</dbReference>
<evidence type="ECO:0000256" key="6">
    <source>
        <dbReference type="ARBA" id="ARBA00022723"/>
    </source>
</evidence>
<name>A0ABD2N6P8_9CUCU</name>
<dbReference type="InterPro" id="IPR036396">
    <property type="entry name" value="Cyt_P450_sf"/>
</dbReference>
<dbReference type="AlphaFoldDB" id="A0ABD2N6P8"/>
<dbReference type="PROSITE" id="PS00086">
    <property type="entry name" value="CYTOCHROME_P450"/>
    <property type="match status" value="1"/>
</dbReference>
<keyword evidence="7" id="KW-0256">Endoplasmic reticulum</keyword>
<dbReference type="GO" id="GO:0046872">
    <property type="term" value="F:metal ion binding"/>
    <property type="evidence" value="ECO:0007669"/>
    <property type="project" value="UniProtKB-KW"/>
</dbReference>
<evidence type="ECO:0000256" key="5">
    <source>
        <dbReference type="ARBA" id="ARBA00022617"/>
    </source>
</evidence>
<dbReference type="InterPro" id="IPR050476">
    <property type="entry name" value="Insect_CytP450_Detox"/>
</dbReference>
<keyword evidence="6 13" id="KW-0479">Metal-binding</keyword>
<evidence type="ECO:0000256" key="13">
    <source>
        <dbReference type="PIRSR" id="PIRSR602401-1"/>
    </source>
</evidence>
<feature type="transmembrane region" description="Helical" evidence="15">
    <location>
        <begin position="6"/>
        <end position="24"/>
    </location>
</feature>
<dbReference type="EMBL" id="JABFTP020000062">
    <property type="protein sequence ID" value="KAL3273896.1"/>
    <property type="molecule type" value="Genomic_DNA"/>
</dbReference>
<evidence type="ECO:0000256" key="9">
    <source>
        <dbReference type="ARBA" id="ARBA00023002"/>
    </source>
</evidence>
<evidence type="ECO:0000256" key="4">
    <source>
        <dbReference type="ARBA" id="ARBA00010617"/>
    </source>
</evidence>
<keyword evidence="15" id="KW-1133">Transmembrane helix</keyword>
<gene>
    <name evidence="16" type="ORF">HHI36_015320</name>
</gene>
<protein>
    <recommendedName>
        <fullName evidence="18">Cytochrome P450</fullName>
    </recommendedName>
</protein>
<comment type="caution">
    <text evidence="16">The sequence shown here is derived from an EMBL/GenBank/DDBJ whole genome shotgun (WGS) entry which is preliminary data.</text>
</comment>
<evidence type="ECO:0000256" key="10">
    <source>
        <dbReference type="ARBA" id="ARBA00023004"/>
    </source>
</evidence>